<dbReference type="InterPro" id="IPR050768">
    <property type="entry name" value="UPF0353/GerABKA_families"/>
</dbReference>
<evidence type="ECO:0000256" key="5">
    <source>
        <dbReference type="SAM" id="Phobius"/>
    </source>
</evidence>
<name>A0ABU1TSY2_9FLAO</name>
<dbReference type="Pfam" id="PF00092">
    <property type="entry name" value="VWA"/>
    <property type="match status" value="1"/>
</dbReference>
<feature type="transmembrane region" description="Helical" evidence="5">
    <location>
        <begin position="309"/>
        <end position="327"/>
    </location>
</feature>
<keyword evidence="2 5" id="KW-0812">Transmembrane</keyword>
<evidence type="ECO:0000259" key="6">
    <source>
        <dbReference type="PROSITE" id="PS50234"/>
    </source>
</evidence>
<feature type="domain" description="VWFA" evidence="6">
    <location>
        <begin position="90"/>
        <end position="292"/>
    </location>
</feature>
<dbReference type="SMART" id="SM00327">
    <property type="entry name" value="VWA"/>
    <property type="match status" value="1"/>
</dbReference>
<protein>
    <submittedName>
        <fullName evidence="7">Ca-activated chloride channel family protein</fullName>
    </submittedName>
</protein>
<proteinExistence type="predicted"/>
<keyword evidence="1" id="KW-1003">Cell membrane</keyword>
<dbReference type="InterPro" id="IPR036465">
    <property type="entry name" value="vWFA_dom_sf"/>
</dbReference>
<dbReference type="PANTHER" id="PTHR22550:SF5">
    <property type="entry name" value="LEUCINE ZIPPER PROTEIN 4"/>
    <property type="match status" value="1"/>
</dbReference>
<dbReference type="RefSeq" id="WP_310027656.1">
    <property type="nucleotide sequence ID" value="NZ_JAVDVI010000014.1"/>
</dbReference>
<feature type="transmembrane region" description="Helical" evidence="5">
    <location>
        <begin position="54"/>
        <end position="73"/>
    </location>
</feature>
<dbReference type="PROSITE" id="PS50234">
    <property type="entry name" value="VWFA"/>
    <property type="match status" value="1"/>
</dbReference>
<sequence length="349" mass="38979">MELDEKKYLYLLLIIPILVVLFLYNLYWKRKKQREFGDIEMVKKLSPEKSTFKSVLKLVIYLLALACLIIALVNPKIGTKSETVKRQGIDIVFAVDVSKSMLCEDIAPSRLEKSKQIVSQVINQLGSDRIGIVAYAGSAFPVLPITTDYGVAKMFIQSMNPGMVSSQGTSLDEAIKLSSTYFEEDSETSKLLILISDGEDHSEGASSAAEEANKAGLKIITIGVGTEKGGPIPLKQNGVVESFQRDFNNEVVVTKLNPKSLEKIAKATKGGYVNGSNTKEVLEYIKNALDNIEKTEFESEQFTDFNSQFQWFLGIAFALLFVDIFLLEKKTKWVKKMNLFNEEKSENPL</sequence>
<evidence type="ECO:0000313" key="8">
    <source>
        <dbReference type="Proteomes" id="UP001255185"/>
    </source>
</evidence>
<dbReference type="SUPFAM" id="SSF53300">
    <property type="entry name" value="vWA-like"/>
    <property type="match status" value="1"/>
</dbReference>
<keyword evidence="4 5" id="KW-0472">Membrane</keyword>
<feature type="transmembrane region" description="Helical" evidence="5">
    <location>
        <begin position="7"/>
        <end position="27"/>
    </location>
</feature>
<dbReference type="InterPro" id="IPR002035">
    <property type="entry name" value="VWF_A"/>
</dbReference>
<evidence type="ECO:0000256" key="3">
    <source>
        <dbReference type="ARBA" id="ARBA00022989"/>
    </source>
</evidence>
<evidence type="ECO:0000256" key="2">
    <source>
        <dbReference type="ARBA" id="ARBA00022692"/>
    </source>
</evidence>
<keyword evidence="8" id="KW-1185">Reference proteome</keyword>
<reference evidence="7 8" key="1">
    <citation type="submission" date="2023-07" db="EMBL/GenBank/DDBJ databases">
        <title>Sorghum-associated microbial communities from plants grown in Nebraska, USA.</title>
        <authorList>
            <person name="Schachtman D."/>
        </authorList>
    </citation>
    <scope>NUCLEOTIDE SEQUENCE [LARGE SCALE GENOMIC DNA]</scope>
    <source>
        <strain evidence="7 8">3773</strain>
    </source>
</reference>
<accession>A0ABU1TSY2</accession>
<evidence type="ECO:0000313" key="7">
    <source>
        <dbReference type="EMBL" id="MDR6968978.1"/>
    </source>
</evidence>
<keyword evidence="3 5" id="KW-1133">Transmembrane helix</keyword>
<dbReference type="Proteomes" id="UP001255185">
    <property type="component" value="Unassembled WGS sequence"/>
</dbReference>
<gene>
    <name evidence="7" type="ORF">J2X31_003004</name>
</gene>
<comment type="caution">
    <text evidence="7">The sequence shown here is derived from an EMBL/GenBank/DDBJ whole genome shotgun (WGS) entry which is preliminary data.</text>
</comment>
<organism evidence="7 8">
    <name type="scientific">Flavobacterium arsenatis</name>
    <dbReference type="NCBI Taxonomy" id="1484332"/>
    <lineage>
        <taxon>Bacteria</taxon>
        <taxon>Pseudomonadati</taxon>
        <taxon>Bacteroidota</taxon>
        <taxon>Flavobacteriia</taxon>
        <taxon>Flavobacteriales</taxon>
        <taxon>Flavobacteriaceae</taxon>
        <taxon>Flavobacterium</taxon>
    </lineage>
</organism>
<dbReference type="Gene3D" id="3.40.50.410">
    <property type="entry name" value="von Willebrand factor, type A domain"/>
    <property type="match status" value="1"/>
</dbReference>
<dbReference type="PANTHER" id="PTHR22550">
    <property type="entry name" value="SPORE GERMINATION PROTEIN"/>
    <property type="match status" value="1"/>
</dbReference>
<evidence type="ECO:0000256" key="4">
    <source>
        <dbReference type="ARBA" id="ARBA00023136"/>
    </source>
</evidence>
<dbReference type="EMBL" id="JAVDVI010000014">
    <property type="protein sequence ID" value="MDR6968978.1"/>
    <property type="molecule type" value="Genomic_DNA"/>
</dbReference>
<dbReference type="Pfam" id="PF07584">
    <property type="entry name" value="BatA"/>
    <property type="match status" value="1"/>
</dbReference>
<dbReference type="InterPro" id="IPR024163">
    <property type="entry name" value="Aerotolerance_reg_N"/>
</dbReference>
<evidence type="ECO:0000256" key="1">
    <source>
        <dbReference type="ARBA" id="ARBA00022475"/>
    </source>
</evidence>